<dbReference type="Pfam" id="PF03016">
    <property type="entry name" value="Exostosin_GT47"/>
    <property type="match status" value="1"/>
</dbReference>
<evidence type="ECO:0000256" key="1">
    <source>
        <dbReference type="ARBA" id="ARBA00010271"/>
    </source>
</evidence>
<organism evidence="3 4">
    <name type="scientific">Elysia marginata</name>
    <dbReference type="NCBI Taxonomy" id="1093978"/>
    <lineage>
        <taxon>Eukaryota</taxon>
        <taxon>Metazoa</taxon>
        <taxon>Spiralia</taxon>
        <taxon>Lophotrochozoa</taxon>
        <taxon>Mollusca</taxon>
        <taxon>Gastropoda</taxon>
        <taxon>Heterobranchia</taxon>
        <taxon>Euthyneura</taxon>
        <taxon>Panpulmonata</taxon>
        <taxon>Sacoglossa</taxon>
        <taxon>Placobranchoidea</taxon>
        <taxon>Plakobranchidae</taxon>
        <taxon>Elysia</taxon>
    </lineage>
</organism>
<evidence type="ECO:0000313" key="3">
    <source>
        <dbReference type="EMBL" id="GFR71656.1"/>
    </source>
</evidence>
<dbReference type="GO" id="GO:0015020">
    <property type="term" value="F:glucuronosyltransferase activity"/>
    <property type="evidence" value="ECO:0007669"/>
    <property type="project" value="TreeGrafter"/>
</dbReference>
<proteinExistence type="inferred from homology"/>
<comment type="similarity">
    <text evidence="1">Belongs to the glycosyltransferase 47 family.</text>
</comment>
<dbReference type="EMBL" id="BMAT01011379">
    <property type="protein sequence ID" value="GFR71656.1"/>
    <property type="molecule type" value="Genomic_DNA"/>
</dbReference>
<evidence type="ECO:0000259" key="2">
    <source>
        <dbReference type="Pfam" id="PF03016"/>
    </source>
</evidence>
<dbReference type="InterPro" id="IPR004263">
    <property type="entry name" value="Exostosin"/>
</dbReference>
<dbReference type="GO" id="GO:0008375">
    <property type="term" value="F:acetylglucosaminyltransferase activity"/>
    <property type="evidence" value="ECO:0007669"/>
    <property type="project" value="TreeGrafter"/>
</dbReference>
<comment type="caution">
    <text evidence="3">The sequence shown here is derived from an EMBL/GenBank/DDBJ whole genome shotgun (WGS) entry which is preliminary data.</text>
</comment>
<reference evidence="3 4" key="1">
    <citation type="journal article" date="2021" name="Elife">
        <title>Chloroplast acquisition without the gene transfer in kleptoplastic sea slugs, Plakobranchus ocellatus.</title>
        <authorList>
            <person name="Maeda T."/>
            <person name="Takahashi S."/>
            <person name="Yoshida T."/>
            <person name="Shimamura S."/>
            <person name="Takaki Y."/>
            <person name="Nagai Y."/>
            <person name="Toyoda A."/>
            <person name="Suzuki Y."/>
            <person name="Arimoto A."/>
            <person name="Ishii H."/>
            <person name="Satoh N."/>
            <person name="Nishiyama T."/>
            <person name="Hasebe M."/>
            <person name="Maruyama T."/>
            <person name="Minagawa J."/>
            <person name="Obokata J."/>
            <person name="Shigenobu S."/>
        </authorList>
    </citation>
    <scope>NUCLEOTIDE SEQUENCE [LARGE SCALE GENOMIC DNA]</scope>
</reference>
<dbReference type="AlphaFoldDB" id="A0AAV4FF42"/>
<name>A0AAV4FF42_9GAST</name>
<dbReference type="InterPro" id="IPR040911">
    <property type="entry name" value="Exostosin_GT47"/>
</dbReference>
<keyword evidence="4" id="KW-1185">Reference proteome</keyword>
<accession>A0AAV4FF42</accession>
<dbReference type="PANTHER" id="PTHR11062:SF129">
    <property type="entry name" value="EXOSTOSIN-1"/>
    <property type="match status" value="1"/>
</dbReference>
<protein>
    <submittedName>
        <fullName evidence="3">Exostosin-1</fullName>
    </submittedName>
</protein>
<gene>
    <name evidence="3" type="ORF">ElyMa_005685200</name>
</gene>
<dbReference type="PANTHER" id="PTHR11062">
    <property type="entry name" value="EXOSTOSIN HEPARAN SULFATE GLYCOSYLTRANSFERASE -RELATED"/>
    <property type="match status" value="1"/>
</dbReference>
<dbReference type="Proteomes" id="UP000762676">
    <property type="component" value="Unassembled WGS sequence"/>
</dbReference>
<sequence>MQFKKRLLTLSLMSSTLALLTYLIYVHAFLGSGGEESNAHKRSTVRLEMPEGRQMGGGLGGDGPPGSNQRSFLLDDIAGVFAQDSHPNVRNRSQWETAQDWRKCHMETCFDFDRCKNGFKVYLYPRVVPVSAPYAKILSVIERSRYLTANPHEACVFVPSIDTLDQDVLSKDYVPDVGTKLQALPHWNGGRNHIMFNQYSGTWPDYGEELKFIEQGILVKSSMSIDWIRYGFDVSMPLFAKNHPQSGGEMGYLHNASNSIPSIRQYLLAFKGKRYLNGVGSDTRNVLYHIHNADDIVLLTTCKHGKGWEKLADERCYIDNEEYDKFLESLQATCIPVMLSNSYELPFSEVIDWNKIAIWGDERLLFQVPPMVRSIPQSKILALRQQNQLVWETYFRSVDNIINTVLEIVKNRVARHLVRPTYHWNSVPGAHVVLPEWSDIPNNFPFYYKTFGETPGDHFTAVIYATSAVTASSPLFRVLKVVAKSQYCQKVRIGSSKSTLGDEPTCCLAHNYIIMAVLDLSFKWR</sequence>
<dbReference type="GO" id="GO:0015012">
    <property type="term" value="P:heparan sulfate proteoglycan biosynthetic process"/>
    <property type="evidence" value="ECO:0007669"/>
    <property type="project" value="UniProtKB-ARBA"/>
</dbReference>
<evidence type="ECO:0000313" key="4">
    <source>
        <dbReference type="Proteomes" id="UP000762676"/>
    </source>
</evidence>
<feature type="domain" description="Exostosin GT47" evidence="2">
    <location>
        <begin position="117"/>
        <end position="373"/>
    </location>
</feature>
<dbReference type="GO" id="GO:0005794">
    <property type="term" value="C:Golgi apparatus"/>
    <property type="evidence" value="ECO:0007669"/>
    <property type="project" value="TreeGrafter"/>
</dbReference>